<dbReference type="Proteomes" id="UP000463939">
    <property type="component" value="Chromosome"/>
</dbReference>
<dbReference type="Gene3D" id="3.40.50.1000">
    <property type="entry name" value="HAD superfamily/HAD-like"/>
    <property type="match status" value="1"/>
</dbReference>
<dbReference type="InterPro" id="IPR023198">
    <property type="entry name" value="PGP-like_dom2"/>
</dbReference>
<dbReference type="InterPro" id="IPR023214">
    <property type="entry name" value="HAD_sf"/>
</dbReference>
<dbReference type="GO" id="GO:0005829">
    <property type="term" value="C:cytosol"/>
    <property type="evidence" value="ECO:0007669"/>
    <property type="project" value="TreeGrafter"/>
</dbReference>
<gene>
    <name evidence="1" type="ORF">SFSGTM_01750</name>
</gene>
<dbReference type="EMBL" id="AP021881">
    <property type="protein sequence ID" value="BBO99466.1"/>
    <property type="molecule type" value="Genomic_DNA"/>
</dbReference>
<proteinExistence type="predicted"/>
<dbReference type="SFLD" id="SFLDS00003">
    <property type="entry name" value="Haloacid_Dehalogenase"/>
    <property type="match status" value="1"/>
</dbReference>
<dbReference type="InterPro" id="IPR050155">
    <property type="entry name" value="HAD-like_hydrolase_sf"/>
</dbReference>
<keyword evidence="2" id="KW-1185">Reference proteome</keyword>
<dbReference type="GO" id="GO:0004713">
    <property type="term" value="F:protein tyrosine kinase activity"/>
    <property type="evidence" value="ECO:0007669"/>
    <property type="project" value="TreeGrafter"/>
</dbReference>
<accession>A0A809SBV8</accession>
<organism evidence="1 2">
    <name type="scientific">Sulfuriferula nivalis</name>
    <dbReference type="NCBI Taxonomy" id="2675298"/>
    <lineage>
        <taxon>Bacteria</taxon>
        <taxon>Pseudomonadati</taxon>
        <taxon>Pseudomonadota</taxon>
        <taxon>Betaproteobacteria</taxon>
        <taxon>Nitrosomonadales</taxon>
        <taxon>Sulfuricellaceae</taxon>
        <taxon>Sulfuriferula</taxon>
    </lineage>
</organism>
<dbReference type="SFLD" id="SFLDG01129">
    <property type="entry name" value="C1.5:_HAD__Beta-PGM__Phosphata"/>
    <property type="match status" value="1"/>
</dbReference>
<dbReference type="Pfam" id="PF13419">
    <property type="entry name" value="HAD_2"/>
    <property type="match status" value="1"/>
</dbReference>
<dbReference type="AlphaFoldDB" id="A0A809SBV8"/>
<evidence type="ECO:0000313" key="2">
    <source>
        <dbReference type="Proteomes" id="UP000463939"/>
    </source>
</evidence>
<reference evidence="2" key="1">
    <citation type="submission" date="2019-11" db="EMBL/GenBank/DDBJ databases">
        <title>Isolation and characterization of a novel species in the genus Sulfuriferula.</title>
        <authorList>
            <person name="Mochizuki J."/>
            <person name="Kojima H."/>
            <person name="Fukui M."/>
        </authorList>
    </citation>
    <scope>NUCLEOTIDE SEQUENCE [LARGE SCALE GENOMIC DNA]</scope>
    <source>
        <strain evidence="2">SGTM</strain>
    </source>
</reference>
<dbReference type="PANTHER" id="PTHR43434">
    <property type="entry name" value="PHOSPHOGLYCOLATE PHOSPHATASE"/>
    <property type="match status" value="1"/>
</dbReference>
<dbReference type="InterPro" id="IPR041492">
    <property type="entry name" value="HAD_2"/>
</dbReference>
<dbReference type="InterPro" id="IPR036412">
    <property type="entry name" value="HAD-like_sf"/>
</dbReference>
<dbReference type="PANTHER" id="PTHR43434:SF20">
    <property type="entry name" value="5'-NUCLEOTIDASE"/>
    <property type="match status" value="1"/>
</dbReference>
<evidence type="ECO:0000313" key="1">
    <source>
        <dbReference type="EMBL" id="BBO99466.1"/>
    </source>
</evidence>
<protein>
    <submittedName>
        <fullName evidence="1">Phosphoglycolate phosphatase</fullName>
    </submittedName>
</protein>
<dbReference type="RefSeq" id="WP_198420589.1">
    <property type="nucleotide sequence ID" value="NZ_AP021881.1"/>
</dbReference>
<dbReference type="KEGG" id="sniv:SFSGTM_01750"/>
<name>A0A809SBV8_9PROT</name>
<sequence>MNMQNHLISTAVFDFDGTLIDSAPGILAGFAAALQAAELTPCVPLSDSLIGPPLNETLMRLSGSEDVELIAYLTEQFKQYYDSTGVVTTPAYPYVEAMLEQLLTAGVELHIATNKRLAVTHAILDHLGWRDYFVSVYALDMVAPRLANKPALLAKQIAEQGLDITNTIYIGDKYEDGEAATANQLGFYYAAWGYGGLQRAQMETDWNWLDCPSAFPSVMVSQR</sequence>
<dbReference type="SUPFAM" id="SSF56784">
    <property type="entry name" value="HAD-like"/>
    <property type="match status" value="1"/>
</dbReference>
<dbReference type="Gene3D" id="1.10.150.240">
    <property type="entry name" value="Putative phosphatase, domain 2"/>
    <property type="match status" value="1"/>
</dbReference>